<feature type="signal peptide" evidence="2">
    <location>
        <begin position="1"/>
        <end position="28"/>
    </location>
</feature>
<evidence type="ECO:0000256" key="2">
    <source>
        <dbReference type="SAM" id="SignalP"/>
    </source>
</evidence>
<comment type="caution">
    <text evidence="4">The sequence shown here is derived from an EMBL/GenBank/DDBJ whole genome shotgun (WGS) entry which is preliminary data.</text>
</comment>
<dbReference type="PROSITE" id="PS51318">
    <property type="entry name" value="TAT"/>
    <property type="match status" value="1"/>
</dbReference>
<dbReference type="Gene3D" id="3.90.1720.10">
    <property type="entry name" value="endopeptidase domain like (from Nostoc punctiforme)"/>
    <property type="match status" value="1"/>
</dbReference>
<evidence type="ECO:0000256" key="1">
    <source>
        <dbReference type="SAM" id="MobiDB-lite"/>
    </source>
</evidence>
<feature type="region of interest" description="Disordered" evidence="1">
    <location>
        <begin position="178"/>
        <end position="199"/>
    </location>
</feature>
<dbReference type="InterPro" id="IPR007921">
    <property type="entry name" value="CHAP_dom"/>
</dbReference>
<reference evidence="5" key="1">
    <citation type="journal article" date="2019" name="Int. J. Syst. Evol. Microbiol.">
        <title>The Global Catalogue of Microorganisms (GCM) 10K type strain sequencing project: providing services to taxonomists for standard genome sequencing and annotation.</title>
        <authorList>
            <consortium name="The Broad Institute Genomics Platform"/>
            <consortium name="The Broad Institute Genome Sequencing Center for Infectious Disease"/>
            <person name="Wu L."/>
            <person name="Ma J."/>
        </authorList>
    </citation>
    <scope>NUCLEOTIDE SEQUENCE [LARGE SCALE GENOMIC DNA]</scope>
    <source>
        <strain evidence="5">CGMCC 4.7131</strain>
    </source>
</reference>
<feature type="region of interest" description="Disordered" evidence="1">
    <location>
        <begin position="27"/>
        <end position="47"/>
    </location>
</feature>
<keyword evidence="2" id="KW-0732">Signal</keyword>
<dbReference type="InterPro" id="IPR006311">
    <property type="entry name" value="TAT_signal"/>
</dbReference>
<evidence type="ECO:0000313" key="5">
    <source>
        <dbReference type="Proteomes" id="UP001596035"/>
    </source>
</evidence>
<sequence length="216" mass="23291">MSGNTSRFTSLALSALLAAGLATGSAQAEPAEAGKATAPSASSVAPGRQQIVARADQALTKPTKYKVTKNGSVRLSKPKGDNNYLGGRNLNEYNDYNGQQWCGHFAAAMWGKRGVPAKYQASQQWRTGLGNRFHKYDVRRLPQPGDVLVWSDNADVRFGHVGVVVAVRGRTVTTIEGNAGQGTDSVTRRSYDWNDTRNTGGPYIKNKKFQGFASPK</sequence>
<feature type="chain" id="PRO_5047068059" evidence="2">
    <location>
        <begin position="29"/>
        <end position="216"/>
    </location>
</feature>
<feature type="domain" description="Peptidase C51" evidence="3">
    <location>
        <begin position="77"/>
        <end position="205"/>
    </location>
</feature>
<dbReference type="RefSeq" id="WP_344565444.1">
    <property type="nucleotide sequence ID" value="NZ_BAAATG010000038.1"/>
</dbReference>
<evidence type="ECO:0000259" key="3">
    <source>
        <dbReference type="PROSITE" id="PS50911"/>
    </source>
</evidence>
<keyword evidence="5" id="KW-1185">Reference proteome</keyword>
<dbReference type="Pfam" id="PF05257">
    <property type="entry name" value="CHAP"/>
    <property type="match status" value="1"/>
</dbReference>
<dbReference type="Proteomes" id="UP001596035">
    <property type="component" value="Unassembled WGS sequence"/>
</dbReference>
<dbReference type="InterPro" id="IPR038765">
    <property type="entry name" value="Papain-like_cys_pep_sf"/>
</dbReference>
<organism evidence="4 5">
    <name type="scientific">Streptomyces atrovirens</name>
    <dbReference type="NCBI Taxonomy" id="285556"/>
    <lineage>
        <taxon>Bacteria</taxon>
        <taxon>Bacillati</taxon>
        <taxon>Actinomycetota</taxon>
        <taxon>Actinomycetes</taxon>
        <taxon>Kitasatosporales</taxon>
        <taxon>Streptomycetaceae</taxon>
        <taxon>Streptomyces</taxon>
    </lineage>
</organism>
<name>A0ABW0DRR7_9ACTN</name>
<accession>A0ABW0DRR7</accession>
<dbReference type="EMBL" id="JBHSKN010000013">
    <property type="protein sequence ID" value="MFC5241206.1"/>
    <property type="molecule type" value="Genomic_DNA"/>
</dbReference>
<dbReference type="PROSITE" id="PS50911">
    <property type="entry name" value="CHAP"/>
    <property type="match status" value="1"/>
</dbReference>
<feature type="compositionally biased region" description="Basic and acidic residues" evidence="1">
    <location>
        <begin position="186"/>
        <end position="195"/>
    </location>
</feature>
<proteinExistence type="predicted"/>
<dbReference type="SUPFAM" id="SSF54001">
    <property type="entry name" value="Cysteine proteinases"/>
    <property type="match status" value="1"/>
</dbReference>
<evidence type="ECO:0000313" key="4">
    <source>
        <dbReference type="EMBL" id="MFC5241206.1"/>
    </source>
</evidence>
<gene>
    <name evidence="4" type="ORF">ACFPWV_14990</name>
</gene>
<protein>
    <submittedName>
        <fullName evidence="4">CHAP domain-containing protein</fullName>
    </submittedName>
</protein>